<name>A0A3E0IL13_9STAP</name>
<dbReference type="EMBL" id="QKXQ01000676">
    <property type="protein sequence ID" value="REH89574.1"/>
    <property type="molecule type" value="Genomic_DNA"/>
</dbReference>
<evidence type="ECO:0000313" key="5">
    <source>
        <dbReference type="Proteomes" id="UP000256562"/>
    </source>
</evidence>
<dbReference type="OrthoDB" id="162775at2"/>
<sequence>MIIKVDNLNELPMDLLLLADPSERLVKEYISRSKNYVLIEDGKTIGVLIMLPTRPNTIEIVNIAIAPNYQRKGYGKRLLKFAINTAKNDKFKHIEIGTANSSINQLALYQKIGFRINYIDKDFFLKNYHDKIYENHIQAIDMIRLYMDI</sequence>
<keyword evidence="2" id="KW-0012">Acyltransferase</keyword>
<feature type="domain" description="N-acetyltransferase" evidence="3">
    <location>
        <begin position="1"/>
        <end position="147"/>
    </location>
</feature>
<comment type="caution">
    <text evidence="4">The sequence shown here is derived from an EMBL/GenBank/DDBJ whole genome shotgun (WGS) entry which is preliminary data.</text>
</comment>
<dbReference type="InterPro" id="IPR000182">
    <property type="entry name" value="GNAT_dom"/>
</dbReference>
<dbReference type="Pfam" id="PF00583">
    <property type="entry name" value="Acetyltransf_1"/>
    <property type="match status" value="1"/>
</dbReference>
<dbReference type="PANTHER" id="PTHR43420:SF41">
    <property type="entry name" value="IAA ACETYLTRANSFERASE"/>
    <property type="match status" value="1"/>
</dbReference>
<dbReference type="PANTHER" id="PTHR43420">
    <property type="entry name" value="ACETYLTRANSFERASE"/>
    <property type="match status" value="1"/>
</dbReference>
<dbReference type="InterPro" id="IPR050680">
    <property type="entry name" value="YpeA/RimI_acetyltransf"/>
</dbReference>
<keyword evidence="1 4" id="KW-0808">Transferase</keyword>
<protein>
    <submittedName>
        <fullName evidence="4">GNAT family N-acetyltransferase</fullName>
    </submittedName>
</protein>
<evidence type="ECO:0000256" key="1">
    <source>
        <dbReference type="ARBA" id="ARBA00022679"/>
    </source>
</evidence>
<evidence type="ECO:0000313" key="4">
    <source>
        <dbReference type="EMBL" id="REH89574.1"/>
    </source>
</evidence>
<gene>
    <name evidence="4" type="ORF">DOS83_13200</name>
</gene>
<organism evidence="4 5">
    <name type="scientific">Staphylococcus felis</name>
    <dbReference type="NCBI Taxonomy" id="46127"/>
    <lineage>
        <taxon>Bacteria</taxon>
        <taxon>Bacillati</taxon>
        <taxon>Bacillota</taxon>
        <taxon>Bacilli</taxon>
        <taxon>Bacillales</taxon>
        <taxon>Staphylococcaceae</taxon>
        <taxon>Staphylococcus</taxon>
    </lineage>
</organism>
<dbReference type="GO" id="GO:0016747">
    <property type="term" value="F:acyltransferase activity, transferring groups other than amino-acyl groups"/>
    <property type="evidence" value="ECO:0007669"/>
    <property type="project" value="InterPro"/>
</dbReference>
<dbReference type="PROSITE" id="PS51186">
    <property type="entry name" value="GNAT"/>
    <property type="match status" value="1"/>
</dbReference>
<reference evidence="4 5" key="1">
    <citation type="journal article" date="2018" name="Vet. Microbiol.">
        <title>Characterisation of Staphylococcus felis isolated from cats using whole genome sequencing.</title>
        <authorList>
            <person name="Worthing K."/>
            <person name="Pang S."/>
            <person name="Trott D.J."/>
            <person name="Abraham S."/>
            <person name="Coombs G.W."/>
            <person name="Jordan D."/>
            <person name="McIntyre L."/>
            <person name="Davies M.R."/>
            <person name="Norris J."/>
        </authorList>
    </citation>
    <scope>NUCLEOTIDE SEQUENCE [LARGE SCALE GENOMIC DNA]</scope>
    <source>
        <strain evidence="4 5">F9</strain>
    </source>
</reference>
<dbReference type="SUPFAM" id="SSF55729">
    <property type="entry name" value="Acyl-CoA N-acyltransferases (Nat)"/>
    <property type="match status" value="1"/>
</dbReference>
<dbReference type="RefSeq" id="WP_115902643.1">
    <property type="nucleotide sequence ID" value="NZ_CAJUZQ010000027.1"/>
</dbReference>
<dbReference type="InterPro" id="IPR016181">
    <property type="entry name" value="Acyl_CoA_acyltransferase"/>
</dbReference>
<dbReference type="Gene3D" id="3.40.630.30">
    <property type="match status" value="1"/>
</dbReference>
<dbReference type="CDD" id="cd04301">
    <property type="entry name" value="NAT_SF"/>
    <property type="match status" value="1"/>
</dbReference>
<proteinExistence type="predicted"/>
<evidence type="ECO:0000256" key="2">
    <source>
        <dbReference type="ARBA" id="ARBA00023315"/>
    </source>
</evidence>
<dbReference type="Proteomes" id="UP000256562">
    <property type="component" value="Unassembled WGS sequence"/>
</dbReference>
<accession>A0A3E0IL13</accession>
<dbReference type="AlphaFoldDB" id="A0A3E0IL13"/>
<evidence type="ECO:0000259" key="3">
    <source>
        <dbReference type="PROSITE" id="PS51186"/>
    </source>
</evidence>